<dbReference type="Proteomes" id="UP000270343">
    <property type="component" value="Unassembled WGS sequence"/>
</dbReference>
<dbReference type="Gene3D" id="3.40.190.10">
    <property type="entry name" value="Periplasmic binding protein-like II"/>
    <property type="match status" value="3"/>
</dbReference>
<sequence>MALLSIVGTGDVRTEHRGRISVLASWTDAEEARFRKVLNAYAAKYHVNVDYQGTTALREVLLSRLNAGNPPDIAILPSLGEVGTYVGSASPPRELTPVLKDALNAYGPLWAPRFGGKVYAVAVKADLKSIVWYDPARPQSPRTTAARGGGQWCAGMGGDATSGWPGTDWIEDILLQQSGTEAYEKWARGELPWTEGAVPRAWEAFGGVFTREPAAAALENDWGQKLFAPQSRQCSLQHQASFARTADYTRRAAFAPTREVLPGIARGPAATEVSADFATLFARKGEQAGAAEDLMRFLTTEEGQKAWAEVPEEEKSRKVTTNPGRPFFVTPGAPRPDPGTERVNAAVSKALGGPQPKCLDASDAMPLRMRFAFQHGVLDYLSDPGPEKQRQVLAYLEDVREELKSAPAVPGGAETSGVPGIPGVSPPHICR</sequence>
<organism evidence="2 3">
    <name type="scientific">Streptomyces klenkii</name>
    <dbReference type="NCBI Taxonomy" id="1420899"/>
    <lineage>
        <taxon>Bacteria</taxon>
        <taxon>Bacillati</taxon>
        <taxon>Actinomycetota</taxon>
        <taxon>Actinomycetes</taxon>
        <taxon>Kitasatosporales</taxon>
        <taxon>Streptomycetaceae</taxon>
        <taxon>Streptomyces</taxon>
    </lineage>
</organism>
<dbReference type="AlphaFoldDB" id="A0A3B0BES5"/>
<evidence type="ECO:0000256" key="1">
    <source>
        <dbReference type="SAM" id="MobiDB-lite"/>
    </source>
</evidence>
<evidence type="ECO:0000313" key="2">
    <source>
        <dbReference type="EMBL" id="RKN71152.1"/>
    </source>
</evidence>
<feature type="region of interest" description="Disordered" evidence="1">
    <location>
        <begin position="312"/>
        <end position="341"/>
    </location>
</feature>
<evidence type="ECO:0000313" key="3">
    <source>
        <dbReference type="Proteomes" id="UP000270343"/>
    </source>
</evidence>
<dbReference type="EMBL" id="RBAM01000007">
    <property type="protein sequence ID" value="RKN71152.1"/>
    <property type="molecule type" value="Genomic_DNA"/>
</dbReference>
<dbReference type="OrthoDB" id="8663148at2"/>
<dbReference type="Pfam" id="PF01547">
    <property type="entry name" value="SBP_bac_1"/>
    <property type="match status" value="1"/>
</dbReference>
<dbReference type="InterPro" id="IPR006059">
    <property type="entry name" value="SBP"/>
</dbReference>
<protein>
    <submittedName>
        <fullName evidence="2">Extracellular solute-binding protein</fullName>
    </submittedName>
</protein>
<gene>
    <name evidence="2" type="ORF">D7231_19045</name>
</gene>
<comment type="caution">
    <text evidence="2">The sequence shown here is derived from an EMBL/GenBank/DDBJ whole genome shotgun (WGS) entry which is preliminary data.</text>
</comment>
<proteinExistence type="predicted"/>
<keyword evidence="3" id="KW-1185">Reference proteome</keyword>
<reference evidence="2 3" key="1">
    <citation type="journal article" date="2015" name="Antonie Van Leeuwenhoek">
        <title>Streptomyces klenkii sp. nov., isolated from deep marine sediment.</title>
        <authorList>
            <person name="Veyisoglu A."/>
            <person name="Sahin N."/>
        </authorList>
    </citation>
    <scope>NUCLEOTIDE SEQUENCE [LARGE SCALE GENOMIC DNA]</scope>
    <source>
        <strain evidence="2 3">KCTC 29202</strain>
    </source>
</reference>
<accession>A0A3B0BES5</accession>
<feature type="region of interest" description="Disordered" evidence="1">
    <location>
        <begin position="406"/>
        <end position="431"/>
    </location>
</feature>
<dbReference type="SUPFAM" id="SSF53850">
    <property type="entry name" value="Periplasmic binding protein-like II"/>
    <property type="match status" value="1"/>
</dbReference>
<feature type="compositionally biased region" description="Low complexity" evidence="1">
    <location>
        <begin position="416"/>
        <end position="431"/>
    </location>
</feature>
<name>A0A3B0BES5_9ACTN</name>